<sequence length="64" mass="7576">MKQSTSPPLPQPKARRIIQSVWWHKRFSTARDVLHLFAQQLDSQLHSRAIHLRLIGRQFLTPSY</sequence>
<accession>A0AAD5XIX8</accession>
<dbReference type="EMBL" id="JADGJH010000308">
    <property type="protein sequence ID" value="KAJ3131219.1"/>
    <property type="molecule type" value="Genomic_DNA"/>
</dbReference>
<dbReference type="AlphaFoldDB" id="A0AAD5XIX8"/>
<organism evidence="1 2">
    <name type="scientific">Physocladia obscura</name>
    <dbReference type="NCBI Taxonomy" id="109957"/>
    <lineage>
        <taxon>Eukaryota</taxon>
        <taxon>Fungi</taxon>
        <taxon>Fungi incertae sedis</taxon>
        <taxon>Chytridiomycota</taxon>
        <taxon>Chytridiomycota incertae sedis</taxon>
        <taxon>Chytridiomycetes</taxon>
        <taxon>Chytridiales</taxon>
        <taxon>Chytriomycetaceae</taxon>
        <taxon>Physocladia</taxon>
    </lineage>
</organism>
<evidence type="ECO:0000313" key="1">
    <source>
        <dbReference type="EMBL" id="KAJ3131219.1"/>
    </source>
</evidence>
<name>A0AAD5XIX8_9FUNG</name>
<keyword evidence="2" id="KW-1185">Reference proteome</keyword>
<dbReference type="Proteomes" id="UP001211907">
    <property type="component" value="Unassembled WGS sequence"/>
</dbReference>
<reference evidence="1" key="1">
    <citation type="submission" date="2020-05" db="EMBL/GenBank/DDBJ databases">
        <title>Phylogenomic resolution of chytrid fungi.</title>
        <authorList>
            <person name="Stajich J.E."/>
            <person name="Amses K."/>
            <person name="Simmons R."/>
            <person name="Seto K."/>
            <person name="Myers J."/>
            <person name="Bonds A."/>
            <person name="Quandt C.A."/>
            <person name="Barry K."/>
            <person name="Liu P."/>
            <person name="Grigoriev I."/>
            <person name="Longcore J.E."/>
            <person name="James T.Y."/>
        </authorList>
    </citation>
    <scope>NUCLEOTIDE SEQUENCE</scope>
    <source>
        <strain evidence="1">JEL0513</strain>
    </source>
</reference>
<comment type="caution">
    <text evidence="1">The sequence shown here is derived from an EMBL/GenBank/DDBJ whole genome shotgun (WGS) entry which is preliminary data.</text>
</comment>
<gene>
    <name evidence="1" type="ORF">HK100_006627</name>
</gene>
<proteinExistence type="predicted"/>
<evidence type="ECO:0000313" key="2">
    <source>
        <dbReference type="Proteomes" id="UP001211907"/>
    </source>
</evidence>
<protein>
    <submittedName>
        <fullName evidence="1">Uncharacterized protein</fullName>
    </submittedName>
</protein>